<dbReference type="EMBL" id="LSCV01000023">
    <property type="protein sequence ID" value="KXB40911.1"/>
    <property type="molecule type" value="Genomic_DNA"/>
</dbReference>
<keyword evidence="4" id="KW-1185">Reference proteome</keyword>
<dbReference type="Proteomes" id="UP000070080">
    <property type="component" value="Unassembled WGS sequence"/>
</dbReference>
<dbReference type="Gene3D" id="3.40.30.10">
    <property type="entry name" value="Glutaredoxin"/>
    <property type="match status" value="1"/>
</dbReference>
<proteinExistence type="predicted"/>
<comment type="caution">
    <text evidence="3">The sequence shown here is derived from an EMBL/GenBank/DDBJ whole genome shotgun (WGS) entry which is preliminary data.</text>
</comment>
<gene>
    <name evidence="3" type="ORF">HMPREF1872_00788</name>
</gene>
<evidence type="ECO:0000313" key="3">
    <source>
        <dbReference type="EMBL" id="KXB40911.1"/>
    </source>
</evidence>
<feature type="transmembrane region" description="Helical" evidence="1">
    <location>
        <begin position="16"/>
        <end position="38"/>
    </location>
</feature>
<organism evidence="3 4">
    <name type="scientific">Amygdalobacter nucleatus</name>
    <dbReference type="NCBI Taxonomy" id="3029274"/>
    <lineage>
        <taxon>Bacteria</taxon>
        <taxon>Bacillati</taxon>
        <taxon>Bacillota</taxon>
        <taxon>Clostridia</taxon>
        <taxon>Eubacteriales</taxon>
        <taxon>Oscillospiraceae</taxon>
        <taxon>Amygdalobacter</taxon>
    </lineage>
</organism>
<evidence type="ECO:0000313" key="4">
    <source>
        <dbReference type="Proteomes" id="UP000070080"/>
    </source>
</evidence>
<dbReference type="RefSeq" id="WP_066714101.1">
    <property type="nucleotide sequence ID" value="NZ_CP118869.1"/>
</dbReference>
<reference evidence="4" key="1">
    <citation type="submission" date="2016-01" db="EMBL/GenBank/DDBJ databases">
        <authorList>
            <person name="Mitreva M."/>
            <person name="Pepin K.H."/>
            <person name="Mihindukulasuriya K.A."/>
            <person name="Fulton R."/>
            <person name="Fronick C."/>
            <person name="O'Laughlin M."/>
            <person name="Miner T."/>
            <person name="Herter B."/>
            <person name="Rosa B.A."/>
            <person name="Cordes M."/>
            <person name="Tomlinson C."/>
            <person name="Wollam A."/>
            <person name="Palsikar V.B."/>
            <person name="Mardis E.R."/>
            <person name="Wilson R.K."/>
        </authorList>
    </citation>
    <scope>NUCLEOTIDE SEQUENCE [LARGE SCALE GENOMIC DNA]</scope>
    <source>
        <strain evidence="4">KA00274</strain>
    </source>
</reference>
<dbReference type="CDD" id="cd02947">
    <property type="entry name" value="TRX_family"/>
    <property type="match status" value="1"/>
</dbReference>
<dbReference type="AlphaFoldDB" id="A0A133YCM1"/>
<protein>
    <submittedName>
        <fullName evidence="3">Thioredoxin</fullName>
    </submittedName>
</protein>
<evidence type="ECO:0000259" key="2">
    <source>
        <dbReference type="Pfam" id="PF00085"/>
    </source>
</evidence>
<dbReference type="STRING" id="1497955.HMPREF1872_00788"/>
<feature type="domain" description="Thioredoxin" evidence="2">
    <location>
        <begin position="120"/>
        <end position="184"/>
    </location>
</feature>
<accession>A0A133YCM1</accession>
<keyword evidence="1" id="KW-0812">Transmembrane</keyword>
<name>A0A133YCM1_9FIRM</name>
<dbReference type="SUPFAM" id="SSF52833">
    <property type="entry name" value="Thioredoxin-like"/>
    <property type="match status" value="1"/>
</dbReference>
<dbReference type="InterPro" id="IPR036249">
    <property type="entry name" value="Thioredoxin-like_sf"/>
</dbReference>
<dbReference type="InterPro" id="IPR013766">
    <property type="entry name" value="Thioredoxin_domain"/>
</dbReference>
<keyword evidence="1" id="KW-1133">Transmembrane helix</keyword>
<keyword evidence="1" id="KW-0472">Membrane</keyword>
<evidence type="ECO:0000256" key="1">
    <source>
        <dbReference type="SAM" id="Phobius"/>
    </source>
</evidence>
<dbReference type="Pfam" id="PF00085">
    <property type="entry name" value="Thioredoxin"/>
    <property type="match status" value="1"/>
</dbReference>
<sequence>MRHKIVNSKQDKHSKLFWSGFAVIFLIAATFLITLLILPADLYNDKAETAAIETALREDVGSKVTSGDNLLLLACYKKKSDTIELTYRKLNDLAHFVHTAKRPVLMAVREQTNKFANPIINPYLEDLAEKYYKQIYVVLVEPDQATEFMRKLEFKYIPTFYLWEKGEIKAEVNGFKDEALAEFTEKVEAILK</sequence>